<keyword evidence="3" id="KW-1185">Reference proteome</keyword>
<dbReference type="EMBL" id="QGMH01000164">
    <property type="protein sequence ID" value="TVY23745.1"/>
    <property type="molecule type" value="Genomic_DNA"/>
</dbReference>
<organism evidence="2 3">
    <name type="scientific">Lachnellula hyalina</name>
    <dbReference type="NCBI Taxonomy" id="1316788"/>
    <lineage>
        <taxon>Eukaryota</taxon>
        <taxon>Fungi</taxon>
        <taxon>Dikarya</taxon>
        <taxon>Ascomycota</taxon>
        <taxon>Pezizomycotina</taxon>
        <taxon>Leotiomycetes</taxon>
        <taxon>Helotiales</taxon>
        <taxon>Lachnaceae</taxon>
        <taxon>Lachnellula</taxon>
    </lineage>
</organism>
<feature type="domain" description="Small ribosomal subunit protein mS35 mitochondrial conserved" evidence="1">
    <location>
        <begin position="160"/>
        <end position="280"/>
    </location>
</feature>
<dbReference type="AlphaFoldDB" id="A0A8H8QXV2"/>
<dbReference type="GO" id="GO:0005763">
    <property type="term" value="C:mitochondrial small ribosomal subunit"/>
    <property type="evidence" value="ECO:0007669"/>
    <property type="project" value="TreeGrafter"/>
</dbReference>
<dbReference type="RefSeq" id="XP_031002533.1">
    <property type="nucleotide sequence ID" value="XM_031151632.1"/>
</dbReference>
<name>A0A8H8QXV2_9HELO</name>
<sequence length="354" mass="40522">MASALQGFRFTARSCACAPLSRRCAAQSIARRRAFATTTLRLQTQRSPEQKDVLKKIEKAVGYNLDEELAADKKELQNLLDAEIEFGPVGPDLWKRRQKLKDTFLNLGDPEPFEDGDFDEDGHDDLPSLAHGELEQHREWRHYARLAAWELPLLSKLAKPFEPPTGDMSLRFRYTTYMGESHPAEKKVVVEFSPADMPNLTSIQRDKLKKLAGTRYNPEEDIIRMNCEMYETQAQNKRYLGDLVDTLLKEARDPTDTFADVPLDIRHHHFKPKLRFPKEWVLTDERREQLAQYRLQMEQKDQKLELEGQLVDGLKQIEQVVSRPIAEVALPEMVSAGGKVAGGKAKGKKVAVRR</sequence>
<evidence type="ECO:0000313" key="2">
    <source>
        <dbReference type="EMBL" id="TVY23745.1"/>
    </source>
</evidence>
<dbReference type="GO" id="GO:0032543">
    <property type="term" value="P:mitochondrial translation"/>
    <property type="evidence" value="ECO:0007669"/>
    <property type="project" value="InterPro"/>
</dbReference>
<evidence type="ECO:0000313" key="3">
    <source>
        <dbReference type="Proteomes" id="UP000431533"/>
    </source>
</evidence>
<proteinExistence type="predicted"/>
<dbReference type="GO" id="GO:0003735">
    <property type="term" value="F:structural constituent of ribosome"/>
    <property type="evidence" value="ECO:0007669"/>
    <property type="project" value="InterPro"/>
</dbReference>
<comment type="caution">
    <text evidence="2">The sequence shown here is derived from an EMBL/GenBank/DDBJ whole genome shotgun (WGS) entry which is preliminary data.</text>
</comment>
<dbReference type="OrthoDB" id="283424at2759"/>
<gene>
    <name evidence="2" type="primary">RSM24</name>
    <name evidence="2" type="ORF">LHYA1_G006697</name>
</gene>
<reference evidence="2 3" key="1">
    <citation type="submission" date="2018-05" db="EMBL/GenBank/DDBJ databases">
        <title>Genome sequencing and assembly of the regulated plant pathogen Lachnellula willkommii and related sister species for the development of diagnostic species identification markers.</title>
        <authorList>
            <person name="Giroux E."/>
            <person name="Bilodeau G."/>
        </authorList>
    </citation>
    <scope>NUCLEOTIDE SEQUENCE [LARGE SCALE GENOMIC DNA]</scope>
    <source>
        <strain evidence="2 3">CBS 185.66</strain>
    </source>
</reference>
<dbReference type="Proteomes" id="UP000431533">
    <property type="component" value="Unassembled WGS sequence"/>
</dbReference>
<protein>
    <submittedName>
        <fullName evidence="2">37S ribosomal protein, mitochondrial</fullName>
    </submittedName>
</protein>
<dbReference type="PANTHER" id="PTHR13490">
    <property type="entry name" value="MITOCHONDRIAL 28S RIBOSOMAL PROTEIN S28"/>
    <property type="match status" value="1"/>
</dbReference>
<dbReference type="GeneID" id="41986895"/>
<keyword evidence="2" id="KW-0689">Ribosomal protein</keyword>
<dbReference type="InterPro" id="IPR019349">
    <property type="entry name" value="Ribosomal_mS35_mit"/>
</dbReference>
<dbReference type="PANTHER" id="PTHR13490:SF0">
    <property type="entry name" value="SMALL RIBOSOMAL SUBUNIT PROTEIN MS35"/>
    <property type="match status" value="1"/>
</dbReference>
<accession>A0A8H8QXV2</accession>
<keyword evidence="2" id="KW-0687">Ribonucleoprotein</keyword>
<evidence type="ECO:0000259" key="1">
    <source>
        <dbReference type="Pfam" id="PF10213"/>
    </source>
</evidence>
<dbReference type="InterPro" id="IPR039848">
    <property type="entry name" value="Ribosomal_mS35_mt"/>
</dbReference>
<dbReference type="Pfam" id="PF10213">
    <property type="entry name" value="MRP-S28"/>
    <property type="match status" value="1"/>
</dbReference>